<proteinExistence type="predicted"/>
<reference evidence="1" key="1">
    <citation type="submission" date="2021-05" db="EMBL/GenBank/DDBJ databases">
        <authorList>
            <person name="Alioto T."/>
            <person name="Alioto T."/>
            <person name="Gomez Garrido J."/>
        </authorList>
    </citation>
    <scope>NUCLEOTIDE SEQUENCE</scope>
</reference>
<dbReference type="EMBL" id="HBUF01510219">
    <property type="protein sequence ID" value="CAG6746502.1"/>
    <property type="molecule type" value="Transcribed_RNA"/>
</dbReference>
<protein>
    <submittedName>
        <fullName evidence="1">Uncharacterized protein</fullName>
    </submittedName>
</protein>
<organism evidence="1">
    <name type="scientific">Cacopsylla melanoneura</name>
    <dbReference type="NCBI Taxonomy" id="428564"/>
    <lineage>
        <taxon>Eukaryota</taxon>
        <taxon>Metazoa</taxon>
        <taxon>Ecdysozoa</taxon>
        <taxon>Arthropoda</taxon>
        <taxon>Hexapoda</taxon>
        <taxon>Insecta</taxon>
        <taxon>Pterygota</taxon>
        <taxon>Neoptera</taxon>
        <taxon>Paraneoptera</taxon>
        <taxon>Hemiptera</taxon>
        <taxon>Sternorrhyncha</taxon>
        <taxon>Psylloidea</taxon>
        <taxon>Psyllidae</taxon>
        <taxon>Psyllinae</taxon>
        <taxon>Cacopsylla</taxon>
    </lineage>
</organism>
<name>A0A8D9EAK3_9HEMI</name>
<evidence type="ECO:0000313" key="1">
    <source>
        <dbReference type="EMBL" id="CAG6746502.1"/>
    </source>
</evidence>
<dbReference type="AlphaFoldDB" id="A0A8D9EAK3"/>
<sequence length="112" mass="12432">MRFTVFPSGKTDGFSSQINRLVCTQLNSLRGSKGFSKEFNNNKEILFFYQLKTNTAPQCFILGLGTISRSNKTFRGKLRTVFSGLTNVYLTFPGQSDFSGPSDFSSQSNFAG</sequence>
<accession>A0A8D9EAK3</accession>